<dbReference type="EMBL" id="JAZHXJ010000136">
    <property type="protein sequence ID" value="KAL1872477.1"/>
    <property type="molecule type" value="Genomic_DNA"/>
</dbReference>
<evidence type="ECO:0000313" key="3">
    <source>
        <dbReference type="Proteomes" id="UP001586593"/>
    </source>
</evidence>
<dbReference type="InterPro" id="IPR052670">
    <property type="entry name" value="UPF0654_domain"/>
</dbReference>
<feature type="compositionally biased region" description="Basic and acidic residues" evidence="1">
    <location>
        <begin position="89"/>
        <end position="105"/>
    </location>
</feature>
<proteinExistence type="predicted"/>
<accession>A0ABR3X939</accession>
<dbReference type="Proteomes" id="UP001586593">
    <property type="component" value="Unassembled WGS sequence"/>
</dbReference>
<dbReference type="PANTHER" id="PTHR36576">
    <property type="entry name" value="UPF0654 PROTEIN C11D3.01C-RELATED"/>
    <property type="match status" value="1"/>
</dbReference>
<name>A0ABR3X939_9PEZI</name>
<evidence type="ECO:0008006" key="4">
    <source>
        <dbReference type="Google" id="ProtNLM"/>
    </source>
</evidence>
<keyword evidence="3" id="KW-1185">Reference proteome</keyword>
<dbReference type="Pfam" id="PF10346">
    <property type="entry name" value="Con-6"/>
    <property type="match status" value="2"/>
</dbReference>
<gene>
    <name evidence="2" type="ORF">VTK73DRAFT_1474</name>
</gene>
<protein>
    <recommendedName>
        <fullName evidence="4">Conidiation-specific protein 6</fullName>
    </recommendedName>
</protein>
<sequence length="105" mass="11358">MTDPSEEINVLRGHKATLNNPRVLEQAKENSRQVLENMGVDPSERARQGSGSSVESGGGGYQAHREDLGGKDPGNVARGLKATINNPRVSEEAKQHAREQLEGEQ</sequence>
<evidence type="ECO:0000313" key="2">
    <source>
        <dbReference type="EMBL" id="KAL1872477.1"/>
    </source>
</evidence>
<evidence type="ECO:0000256" key="1">
    <source>
        <dbReference type="SAM" id="MobiDB-lite"/>
    </source>
</evidence>
<organism evidence="2 3">
    <name type="scientific">Phialemonium thermophilum</name>
    <dbReference type="NCBI Taxonomy" id="223376"/>
    <lineage>
        <taxon>Eukaryota</taxon>
        <taxon>Fungi</taxon>
        <taxon>Dikarya</taxon>
        <taxon>Ascomycota</taxon>
        <taxon>Pezizomycotina</taxon>
        <taxon>Sordariomycetes</taxon>
        <taxon>Sordariomycetidae</taxon>
        <taxon>Cephalothecales</taxon>
        <taxon>Cephalothecaceae</taxon>
        <taxon>Phialemonium</taxon>
    </lineage>
</organism>
<dbReference type="PANTHER" id="PTHR36576:SF2">
    <property type="entry name" value="PROTEIN CON-6, PUTATIVE (AFU_ORTHOLOGUE AFUA_4G03615)-RELATED"/>
    <property type="match status" value="1"/>
</dbReference>
<dbReference type="InterPro" id="IPR018824">
    <property type="entry name" value="Conidiation-specific_6"/>
</dbReference>
<feature type="region of interest" description="Disordered" evidence="1">
    <location>
        <begin position="31"/>
        <end position="105"/>
    </location>
</feature>
<comment type="caution">
    <text evidence="2">The sequence shown here is derived from an EMBL/GenBank/DDBJ whole genome shotgun (WGS) entry which is preliminary data.</text>
</comment>
<reference evidence="2 3" key="1">
    <citation type="journal article" date="2024" name="Commun. Biol.">
        <title>Comparative genomic analysis of thermophilic fungi reveals convergent evolutionary adaptations and gene losses.</title>
        <authorList>
            <person name="Steindorff A.S."/>
            <person name="Aguilar-Pontes M.V."/>
            <person name="Robinson A.J."/>
            <person name="Andreopoulos B."/>
            <person name="LaButti K."/>
            <person name="Kuo A."/>
            <person name="Mondo S."/>
            <person name="Riley R."/>
            <person name="Otillar R."/>
            <person name="Haridas S."/>
            <person name="Lipzen A."/>
            <person name="Grimwood J."/>
            <person name="Schmutz J."/>
            <person name="Clum A."/>
            <person name="Reid I.D."/>
            <person name="Moisan M.C."/>
            <person name="Butler G."/>
            <person name="Nguyen T.T.M."/>
            <person name="Dewar K."/>
            <person name="Conant G."/>
            <person name="Drula E."/>
            <person name="Henrissat B."/>
            <person name="Hansel C."/>
            <person name="Singer S."/>
            <person name="Hutchinson M.I."/>
            <person name="de Vries R.P."/>
            <person name="Natvig D.O."/>
            <person name="Powell A.J."/>
            <person name="Tsang A."/>
            <person name="Grigoriev I.V."/>
        </authorList>
    </citation>
    <scope>NUCLEOTIDE SEQUENCE [LARGE SCALE GENOMIC DNA]</scope>
    <source>
        <strain evidence="2 3">ATCC 24622</strain>
    </source>
</reference>